<evidence type="ECO:0000313" key="2">
    <source>
        <dbReference type="Proteomes" id="UP000252519"/>
    </source>
</evidence>
<sequence>MYAPQTSIKSRIHGELVQSQLLHWLGGHDPRPHLHIEEIPRLGRTRSRSESVSAPQCIEAKLYNKATRRLSAPCVSTAAASVSLRKKLQKMREERNSDSDSDILKEEDEEEIRAALAHRRASSGSAVYRI</sequence>
<accession>A0A368GZQ7</accession>
<keyword evidence="2" id="KW-1185">Reference proteome</keyword>
<evidence type="ECO:0000313" key="1">
    <source>
        <dbReference type="EMBL" id="RCN49824.1"/>
    </source>
</evidence>
<dbReference type="EMBL" id="JOJR01000029">
    <property type="protein sequence ID" value="RCN49824.1"/>
    <property type="molecule type" value="Genomic_DNA"/>
</dbReference>
<protein>
    <submittedName>
        <fullName evidence="1">Uncharacterized protein</fullName>
    </submittedName>
</protein>
<proteinExistence type="predicted"/>
<comment type="caution">
    <text evidence="1">The sequence shown here is derived from an EMBL/GenBank/DDBJ whole genome shotgun (WGS) entry which is preliminary data.</text>
</comment>
<dbReference type="Proteomes" id="UP000252519">
    <property type="component" value="Unassembled WGS sequence"/>
</dbReference>
<organism evidence="1 2">
    <name type="scientific">Ancylostoma caninum</name>
    <name type="common">Dog hookworm</name>
    <dbReference type="NCBI Taxonomy" id="29170"/>
    <lineage>
        <taxon>Eukaryota</taxon>
        <taxon>Metazoa</taxon>
        <taxon>Ecdysozoa</taxon>
        <taxon>Nematoda</taxon>
        <taxon>Chromadorea</taxon>
        <taxon>Rhabditida</taxon>
        <taxon>Rhabditina</taxon>
        <taxon>Rhabditomorpha</taxon>
        <taxon>Strongyloidea</taxon>
        <taxon>Ancylostomatidae</taxon>
        <taxon>Ancylostomatinae</taxon>
        <taxon>Ancylostoma</taxon>
    </lineage>
</organism>
<dbReference type="AlphaFoldDB" id="A0A368GZQ7"/>
<name>A0A368GZQ7_ANCCA</name>
<gene>
    <name evidence="1" type="ORF">ANCCAN_04067</name>
</gene>
<dbReference type="OrthoDB" id="5875220at2759"/>
<reference evidence="1 2" key="1">
    <citation type="submission" date="2014-10" db="EMBL/GenBank/DDBJ databases">
        <title>Draft genome of the hookworm Ancylostoma caninum.</title>
        <authorList>
            <person name="Mitreva M."/>
        </authorList>
    </citation>
    <scope>NUCLEOTIDE SEQUENCE [LARGE SCALE GENOMIC DNA]</scope>
    <source>
        <strain evidence="1 2">Baltimore</strain>
    </source>
</reference>